<dbReference type="Pfam" id="PF06136">
    <property type="entry name" value="SOK"/>
    <property type="match status" value="1"/>
</dbReference>
<comment type="subcellular location">
    <subcellularLocation>
        <location evidence="1">Cell membrane</location>
        <topology evidence="1">Peripheral membrane protein</topology>
        <orientation evidence="1">Cytoplasmic side</orientation>
    </subcellularLocation>
</comment>
<protein>
    <recommendedName>
        <fullName evidence="9">SOSEKI DIX-like domain-containing protein</fullName>
    </recommendedName>
</protein>
<dbReference type="InterPro" id="IPR048351">
    <property type="entry name" value="SOK_DIX"/>
</dbReference>
<dbReference type="AlphaFoldDB" id="A0A9E7I9G7"/>
<dbReference type="GO" id="GO:0051258">
    <property type="term" value="P:protein polymerization"/>
    <property type="evidence" value="ECO:0007669"/>
    <property type="project" value="UniProtKB-ARBA"/>
</dbReference>
<evidence type="ECO:0000256" key="8">
    <source>
        <dbReference type="SAM" id="MobiDB-lite"/>
    </source>
</evidence>
<feature type="region of interest" description="Disordered" evidence="8">
    <location>
        <begin position="530"/>
        <end position="582"/>
    </location>
</feature>
<dbReference type="OrthoDB" id="764948at2759"/>
<dbReference type="GO" id="GO:0005886">
    <property type="term" value="C:plasma membrane"/>
    <property type="evidence" value="ECO:0007669"/>
    <property type="project" value="UniProtKB-SubCell"/>
</dbReference>
<dbReference type="GO" id="GO:0051301">
    <property type="term" value="P:cell division"/>
    <property type="evidence" value="ECO:0007669"/>
    <property type="project" value="UniProtKB-KW"/>
</dbReference>
<keyword evidence="5" id="KW-0472">Membrane</keyword>
<feature type="compositionally biased region" description="Polar residues" evidence="8">
    <location>
        <begin position="246"/>
        <end position="258"/>
    </location>
</feature>
<name>A0A9E7I9G7_9LILI</name>
<dbReference type="PANTHER" id="PTHR31083:SF6">
    <property type="entry name" value="PROTEIN SOSEKI 3"/>
    <property type="match status" value="1"/>
</dbReference>
<feature type="region of interest" description="Disordered" evidence="8">
    <location>
        <begin position="174"/>
        <end position="204"/>
    </location>
</feature>
<feature type="compositionally biased region" description="Basic and acidic residues" evidence="8">
    <location>
        <begin position="297"/>
        <end position="306"/>
    </location>
</feature>
<keyword evidence="11" id="KW-1185">Reference proteome</keyword>
<feature type="compositionally biased region" description="Polar residues" evidence="8">
    <location>
        <begin position="187"/>
        <end position="196"/>
    </location>
</feature>
<feature type="compositionally biased region" description="Low complexity" evidence="8">
    <location>
        <begin position="561"/>
        <end position="572"/>
    </location>
</feature>
<evidence type="ECO:0000256" key="7">
    <source>
        <dbReference type="ARBA" id="ARBA00024211"/>
    </source>
</evidence>
<evidence type="ECO:0000259" key="9">
    <source>
        <dbReference type="Pfam" id="PF06136"/>
    </source>
</evidence>
<dbReference type="EMBL" id="CP097511">
    <property type="protein sequence ID" value="URE48570.1"/>
    <property type="molecule type" value="Genomic_DNA"/>
</dbReference>
<evidence type="ECO:0000256" key="1">
    <source>
        <dbReference type="ARBA" id="ARBA00004413"/>
    </source>
</evidence>
<evidence type="ECO:0000256" key="2">
    <source>
        <dbReference type="ARBA" id="ARBA00022473"/>
    </source>
</evidence>
<feature type="domain" description="SOSEKI DIX-like" evidence="9">
    <location>
        <begin position="88"/>
        <end position="176"/>
    </location>
</feature>
<dbReference type="PANTHER" id="PTHR31083">
    <property type="entry name" value="UPSTREAM OF FLC PROTEIN (DUF966)"/>
    <property type="match status" value="1"/>
</dbReference>
<dbReference type="InterPro" id="IPR010369">
    <property type="entry name" value="SOK"/>
</dbReference>
<sequence>MRLLDGRFARPNRTEFPDISSRSIICRPTPTHVDLNRLSLSLYRYCRDAKSEEKRMRRDAQAISPERTKVWVEPPPKHHHSQQQGRKVPVVYYLCRNRHLDQPHSIEVPLSSPEGLYLRDVVDKLNVQRGKGMAAMYSWSCKRSYKNGFVWQDLSEDDLILPVQGTEYVLKGSELLDQTPPDRDNHSVSCVKTQNPKHPPQETPICYKGQEASCSSSSKAVVINEAKLPTPSPTQPPPPIQEDELSPSTRGSGSSKNFSPEPGGRTGPSLVTVSPKPSDYRICNPFRAQDASTQTDNEEKRRKEGSNTRIIGVSTDDRLPEIQHSESQNEQTMCLNEEPEIVTVESSPPPPPTFASVPSSSCGKSNTLESLIREEANRRNNLRNTEAEDIFLPTGPKLKATNMLIHLITCGSISVKDHYSFGFVPTYRPRFGDNKFTSPMFANSIVLDGISCLPESQRDIGASLTKKEVRSRSMLGTKRYKEETGEGFSNLKLSSSFHEARNCNMPYWRRDKEKTVDSAQSKCLPRNIKTSCKHSRAHQNESMMSPRLDIRNSSAGPDICNSSPLSSSNGGSKRTIDSSSIKGSSMRLESFRELKDKMIKIEERSQSLTFKVHNYRVLIHLFSARTCRCGNGSSSCWQVTTPEAWKHFPPLGRDSRRLGNGSNHLQ</sequence>
<reference evidence="10" key="1">
    <citation type="submission" date="2022-05" db="EMBL/GenBank/DDBJ databases">
        <title>The Musa troglodytarum L. genome provides insights into the mechanism of non-climacteric behaviour and enrichment of carotenoids.</title>
        <authorList>
            <person name="Wang J."/>
        </authorList>
    </citation>
    <scope>NUCLEOTIDE SEQUENCE</scope>
    <source>
        <tissue evidence="10">Leaf</tissue>
    </source>
</reference>
<evidence type="ECO:0000256" key="3">
    <source>
        <dbReference type="ARBA" id="ARBA00022475"/>
    </source>
</evidence>
<proteinExistence type="inferred from homology"/>
<keyword evidence="4" id="KW-0132">Cell division</keyword>
<feature type="region of interest" description="Disordered" evidence="8">
    <location>
        <begin position="227"/>
        <end position="309"/>
    </location>
</feature>
<keyword evidence="3" id="KW-1003">Cell membrane</keyword>
<feature type="compositionally biased region" description="Pro residues" evidence="8">
    <location>
        <begin position="230"/>
        <end position="240"/>
    </location>
</feature>
<evidence type="ECO:0000256" key="4">
    <source>
        <dbReference type="ARBA" id="ARBA00022618"/>
    </source>
</evidence>
<evidence type="ECO:0000256" key="6">
    <source>
        <dbReference type="ARBA" id="ARBA00023306"/>
    </source>
</evidence>
<organism evidence="10 11">
    <name type="scientific">Musa troglodytarum</name>
    <name type="common">fe'i banana</name>
    <dbReference type="NCBI Taxonomy" id="320322"/>
    <lineage>
        <taxon>Eukaryota</taxon>
        <taxon>Viridiplantae</taxon>
        <taxon>Streptophyta</taxon>
        <taxon>Embryophyta</taxon>
        <taxon>Tracheophyta</taxon>
        <taxon>Spermatophyta</taxon>
        <taxon>Magnoliopsida</taxon>
        <taxon>Liliopsida</taxon>
        <taxon>Zingiberales</taxon>
        <taxon>Musaceae</taxon>
        <taxon>Musa</taxon>
    </lineage>
</organism>
<feature type="region of interest" description="Disordered" evidence="8">
    <location>
        <begin position="342"/>
        <end position="362"/>
    </location>
</feature>
<evidence type="ECO:0000313" key="11">
    <source>
        <dbReference type="Proteomes" id="UP001055439"/>
    </source>
</evidence>
<keyword evidence="2" id="KW-0217">Developmental protein</keyword>
<gene>
    <name evidence="10" type="ORF">MUK42_14150</name>
</gene>
<accession>A0A9E7I9G7</accession>
<evidence type="ECO:0000256" key="5">
    <source>
        <dbReference type="ARBA" id="ARBA00023136"/>
    </source>
</evidence>
<keyword evidence="6" id="KW-0131">Cell cycle</keyword>
<dbReference type="Proteomes" id="UP001055439">
    <property type="component" value="Chromosome 9"/>
</dbReference>
<evidence type="ECO:0000313" key="10">
    <source>
        <dbReference type="EMBL" id="URE48570.1"/>
    </source>
</evidence>
<comment type="similarity">
    <text evidence="7">Belongs to the SOSEKI family.</text>
</comment>